<feature type="compositionally biased region" description="Basic and acidic residues" evidence="1">
    <location>
        <begin position="7"/>
        <end position="16"/>
    </location>
</feature>
<protein>
    <submittedName>
        <fullName evidence="2">Uncharacterized protein</fullName>
    </submittedName>
</protein>
<evidence type="ECO:0000313" key="2">
    <source>
        <dbReference type="EMBL" id="GAF72895.1"/>
    </source>
</evidence>
<sequence>KAPPKQFTDEQGRILTEEFIQGSDGASPSE</sequence>
<proteinExistence type="predicted"/>
<reference evidence="2" key="1">
    <citation type="journal article" date="2014" name="Front. Microbiol.">
        <title>High frequency of phylogenetically diverse reductive dehalogenase-homologous genes in deep subseafloor sedimentary metagenomes.</title>
        <authorList>
            <person name="Kawai M."/>
            <person name="Futagami T."/>
            <person name="Toyoda A."/>
            <person name="Takaki Y."/>
            <person name="Nishi S."/>
            <person name="Hori S."/>
            <person name="Arai W."/>
            <person name="Tsubouchi T."/>
            <person name="Morono Y."/>
            <person name="Uchiyama I."/>
            <person name="Ito T."/>
            <person name="Fujiyama A."/>
            <person name="Inagaki F."/>
            <person name="Takami H."/>
        </authorList>
    </citation>
    <scope>NUCLEOTIDE SEQUENCE</scope>
    <source>
        <strain evidence="2">Expedition CK06-06</strain>
    </source>
</reference>
<feature type="region of interest" description="Disordered" evidence="1">
    <location>
        <begin position="1"/>
        <end position="30"/>
    </location>
</feature>
<organism evidence="2">
    <name type="scientific">marine sediment metagenome</name>
    <dbReference type="NCBI Taxonomy" id="412755"/>
    <lineage>
        <taxon>unclassified sequences</taxon>
        <taxon>metagenomes</taxon>
        <taxon>ecological metagenomes</taxon>
    </lineage>
</organism>
<name>X0T9Z1_9ZZZZ</name>
<accession>X0T9Z1</accession>
<dbReference type="AlphaFoldDB" id="X0T9Z1"/>
<feature type="non-terminal residue" evidence="2">
    <location>
        <position position="1"/>
    </location>
</feature>
<evidence type="ECO:0000256" key="1">
    <source>
        <dbReference type="SAM" id="MobiDB-lite"/>
    </source>
</evidence>
<gene>
    <name evidence="2" type="ORF">S01H1_13066</name>
</gene>
<dbReference type="EMBL" id="BARS01006734">
    <property type="protein sequence ID" value="GAF72895.1"/>
    <property type="molecule type" value="Genomic_DNA"/>
</dbReference>
<comment type="caution">
    <text evidence="2">The sequence shown here is derived from an EMBL/GenBank/DDBJ whole genome shotgun (WGS) entry which is preliminary data.</text>
</comment>